<gene>
    <name evidence="1" type="ORF">FHR75_004221</name>
</gene>
<dbReference type="Proteomes" id="UP000533269">
    <property type="component" value="Unassembled WGS sequence"/>
</dbReference>
<dbReference type="GO" id="GO:0016874">
    <property type="term" value="F:ligase activity"/>
    <property type="evidence" value="ECO:0007669"/>
    <property type="project" value="UniProtKB-KW"/>
</dbReference>
<dbReference type="InterPro" id="IPR009097">
    <property type="entry name" value="Cyclic_Pdiesterase"/>
</dbReference>
<name>A0A7W4XZK6_KINRA</name>
<organism evidence="1 2">
    <name type="scientific">Kineococcus radiotolerans</name>
    <dbReference type="NCBI Taxonomy" id="131568"/>
    <lineage>
        <taxon>Bacteria</taxon>
        <taxon>Bacillati</taxon>
        <taxon>Actinomycetota</taxon>
        <taxon>Actinomycetes</taxon>
        <taxon>Kineosporiales</taxon>
        <taxon>Kineosporiaceae</taxon>
        <taxon>Kineococcus</taxon>
    </lineage>
</organism>
<dbReference type="EMBL" id="JACHVY010000007">
    <property type="protein sequence ID" value="MBB2903379.1"/>
    <property type="molecule type" value="Genomic_DNA"/>
</dbReference>
<dbReference type="Gene3D" id="3.90.1140.10">
    <property type="entry name" value="Cyclic phosphodiesterase"/>
    <property type="match status" value="1"/>
</dbReference>
<proteinExistence type="predicted"/>
<dbReference type="RefSeq" id="WP_183392994.1">
    <property type="nucleotide sequence ID" value="NZ_JACHVY010000007.1"/>
</dbReference>
<comment type="caution">
    <text evidence="1">The sequence shown here is derived from an EMBL/GenBank/DDBJ whole genome shotgun (WGS) entry which is preliminary data.</text>
</comment>
<keyword evidence="1" id="KW-0436">Ligase</keyword>
<sequence length="134" mass="14159">MHSLDDAPPASPPTQSAVIVSVPAAEDVVAVHRAHLDRAAGWGVPAHLTVLYPFLPPAELDEQALSTLTAAIATVGAFQVTFTETGWFGSEVLWLAPTPEQPLRRLTQAVFSAFPDHPPYGGAHGLDPTTSSRT</sequence>
<evidence type="ECO:0000313" key="2">
    <source>
        <dbReference type="Proteomes" id="UP000533269"/>
    </source>
</evidence>
<dbReference type="Pfam" id="PF13563">
    <property type="entry name" value="2_5_RNA_ligase2"/>
    <property type="match status" value="1"/>
</dbReference>
<reference evidence="1 2" key="2">
    <citation type="submission" date="2020-08" db="EMBL/GenBank/DDBJ databases">
        <authorList>
            <person name="Partida-Martinez L."/>
            <person name="Huntemann M."/>
            <person name="Clum A."/>
            <person name="Wang J."/>
            <person name="Palaniappan K."/>
            <person name="Ritter S."/>
            <person name="Chen I.-M."/>
            <person name="Stamatis D."/>
            <person name="Reddy T."/>
            <person name="O'Malley R."/>
            <person name="Daum C."/>
            <person name="Shapiro N."/>
            <person name="Ivanova N."/>
            <person name="Kyrpides N."/>
            <person name="Woyke T."/>
        </authorList>
    </citation>
    <scope>NUCLEOTIDE SEQUENCE [LARGE SCALE GENOMIC DNA]</scope>
    <source>
        <strain evidence="1 2">AS2.23</strain>
    </source>
</reference>
<protein>
    <submittedName>
        <fullName evidence="1">2'-5' RNA ligase</fullName>
    </submittedName>
</protein>
<reference evidence="1 2" key="1">
    <citation type="submission" date="2020-08" db="EMBL/GenBank/DDBJ databases">
        <title>The Agave Microbiome: Exploring the role of microbial communities in plant adaptations to desert environments.</title>
        <authorList>
            <person name="Partida-Martinez L.P."/>
        </authorList>
    </citation>
    <scope>NUCLEOTIDE SEQUENCE [LARGE SCALE GENOMIC DNA]</scope>
    <source>
        <strain evidence="1 2">AS2.23</strain>
    </source>
</reference>
<evidence type="ECO:0000313" key="1">
    <source>
        <dbReference type="EMBL" id="MBB2903379.1"/>
    </source>
</evidence>
<dbReference type="SUPFAM" id="SSF55144">
    <property type="entry name" value="LigT-like"/>
    <property type="match status" value="1"/>
</dbReference>
<accession>A0A7W4XZK6</accession>
<dbReference type="AlphaFoldDB" id="A0A7W4XZK6"/>